<evidence type="ECO:0000313" key="2">
    <source>
        <dbReference type="Proteomes" id="UP001165069"/>
    </source>
</evidence>
<gene>
    <name evidence="1" type="ORF">GETHLI_24310</name>
</gene>
<keyword evidence="2" id="KW-1185">Reference proteome</keyword>
<proteinExistence type="predicted"/>
<dbReference type="EMBL" id="BSDE01000004">
    <property type="protein sequence ID" value="GLH73929.1"/>
    <property type="molecule type" value="Genomic_DNA"/>
</dbReference>
<dbReference type="Proteomes" id="UP001165069">
    <property type="component" value="Unassembled WGS sequence"/>
</dbReference>
<evidence type="ECO:0000313" key="1">
    <source>
        <dbReference type="EMBL" id="GLH73929.1"/>
    </source>
</evidence>
<sequence>MRRAITGTGTGIGVPPYVVTNEALSRLMDTSDE</sequence>
<name>A0ABQ5QGE7_9BACT</name>
<protein>
    <submittedName>
        <fullName evidence="1">Uncharacterized protein</fullName>
    </submittedName>
</protein>
<organism evidence="1 2">
    <name type="scientific">Geothrix limicola</name>
    <dbReference type="NCBI Taxonomy" id="2927978"/>
    <lineage>
        <taxon>Bacteria</taxon>
        <taxon>Pseudomonadati</taxon>
        <taxon>Acidobacteriota</taxon>
        <taxon>Holophagae</taxon>
        <taxon>Holophagales</taxon>
        <taxon>Holophagaceae</taxon>
        <taxon>Geothrix</taxon>
    </lineage>
</organism>
<comment type="caution">
    <text evidence="1">The sequence shown here is derived from an EMBL/GenBank/DDBJ whole genome shotgun (WGS) entry which is preliminary data.</text>
</comment>
<reference evidence="1 2" key="1">
    <citation type="journal article" date="2023" name="Antonie Van Leeuwenhoek">
        <title>Mesoterricola silvestris gen. nov., sp. nov., Mesoterricola sediminis sp. nov., Geothrix oryzae sp. nov., Geothrix edaphica sp. nov., Geothrix rubra sp. nov., and Geothrix limicola sp. nov., six novel members of Acidobacteriota isolated from soils.</title>
        <authorList>
            <person name="Itoh H."/>
            <person name="Sugisawa Y."/>
            <person name="Mise K."/>
            <person name="Xu Z."/>
            <person name="Kuniyasu M."/>
            <person name="Ushijima N."/>
            <person name="Kawano K."/>
            <person name="Kobayashi E."/>
            <person name="Shiratori Y."/>
            <person name="Masuda Y."/>
            <person name="Senoo K."/>
        </authorList>
    </citation>
    <scope>NUCLEOTIDE SEQUENCE [LARGE SCALE GENOMIC DNA]</scope>
    <source>
        <strain evidence="1 2">Red804</strain>
    </source>
</reference>
<accession>A0ABQ5QGE7</accession>